<accession>A0A1A6C190</accession>
<dbReference type="EMBL" id="JQSG02000006">
    <property type="protein sequence ID" value="OBS08323.1"/>
    <property type="molecule type" value="Genomic_DNA"/>
</dbReference>
<dbReference type="AlphaFoldDB" id="A0A1A6C190"/>
<name>A0A1A6C190_9GAMM</name>
<gene>
    <name evidence="1" type="ORF">Thpro_022573</name>
</gene>
<keyword evidence="2" id="KW-1185">Reference proteome</keyword>
<proteinExistence type="predicted"/>
<dbReference type="Proteomes" id="UP000029273">
    <property type="component" value="Unassembled WGS sequence"/>
</dbReference>
<organism evidence="1 2">
    <name type="scientific">Acidihalobacter prosperus</name>
    <dbReference type="NCBI Taxonomy" id="160660"/>
    <lineage>
        <taxon>Bacteria</taxon>
        <taxon>Pseudomonadati</taxon>
        <taxon>Pseudomonadota</taxon>
        <taxon>Gammaproteobacteria</taxon>
        <taxon>Chromatiales</taxon>
        <taxon>Ectothiorhodospiraceae</taxon>
        <taxon>Acidihalobacter</taxon>
    </lineage>
</organism>
<comment type="caution">
    <text evidence="1">The sequence shown here is derived from an EMBL/GenBank/DDBJ whole genome shotgun (WGS) entry which is preliminary data.</text>
</comment>
<evidence type="ECO:0000313" key="2">
    <source>
        <dbReference type="Proteomes" id="UP000029273"/>
    </source>
</evidence>
<protein>
    <submittedName>
        <fullName evidence="1">Uncharacterized protein</fullName>
    </submittedName>
</protein>
<evidence type="ECO:0000313" key="1">
    <source>
        <dbReference type="EMBL" id="OBS08323.1"/>
    </source>
</evidence>
<reference evidence="1 2" key="1">
    <citation type="journal article" date="2014" name="Genome Announc.">
        <title>Draft Genome Sequence of the Iron-Oxidizing, Acidophilic, and Halotolerant 'Thiobacillus prosperus' Type Strain DSM 5130.</title>
        <authorList>
            <person name="Ossandon F.J."/>
            <person name="Cardenas J.P."/>
            <person name="Corbett M."/>
            <person name="Quatrini R."/>
            <person name="Holmes D.S."/>
            <person name="Watkin E."/>
        </authorList>
    </citation>
    <scope>NUCLEOTIDE SEQUENCE [LARGE SCALE GENOMIC DNA]</scope>
    <source>
        <strain evidence="1 2">DSM 5130</strain>
    </source>
</reference>
<sequence>MIPLAAHGNSARAAAVAMRVRGLAVTGMVRGEAVAGRG</sequence>